<feature type="domain" description="GGDEF" evidence="3">
    <location>
        <begin position="306"/>
        <end position="438"/>
    </location>
</feature>
<dbReference type="InterPro" id="IPR000160">
    <property type="entry name" value="GGDEF_dom"/>
</dbReference>
<evidence type="ECO:0000256" key="1">
    <source>
        <dbReference type="SAM" id="Phobius"/>
    </source>
</evidence>
<dbReference type="InterPro" id="IPR035919">
    <property type="entry name" value="EAL_sf"/>
</dbReference>
<dbReference type="Pfam" id="PF13188">
    <property type="entry name" value="PAS_8"/>
    <property type="match status" value="2"/>
</dbReference>
<dbReference type="InterPro" id="IPR029787">
    <property type="entry name" value="Nucleotide_cyclase"/>
</dbReference>
<dbReference type="PANTHER" id="PTHR44757:SF2">
    <property type="entry name" value="BIOFILM ARCHITECTURE MAINTENANCE PROTEIN MBAA"/>
    <property type="match status" value="1"/>
</dbReference>
<reference evidence="4 7" key="1">
    <citation type="submission" date="2018-09" db="EMBL/GenBank/DDBJ databases">
        <title>Roseomonas sp. nov., isolated from feces of Tibetan antelopes in the Qinghai-Tibet plateau, China.</title>
        <authorList>
            <person name="Tian Z."/>
        </authorList>
    </citation>
    <scope>NUCLEOTIDE SEQUENCE [LARGE SCALE GENOMIC DNA]</scope>
    <source>
        <strain evidence="5 6">Z23</strain>
        <strain evidence="4 7">Z24</strain>
    </source>
</reference>
<dbReference type="CDD" id="cd01949">
    <property type="entry name" value="GGDEF"/>
    <property type="match status" value="1"/>
</dbReference>
<evidence type="ECO:0000259" key="2">
    <source>
        <dbReference type="PROSITE" id="PS50883"/>
    </source>
</evidence>
<dbReference type="Proteomes" id="UP000274097">
    <property type="component" value="Unassembled WGS sequence"/>
</dbReference>
<evidence type="ECO:0000313" key="7">
    <source>
        <dbReference type="Proteomes" id="UP000278036"/>
    </source>
</evidence>
<dbReference type="NCBIfam" id="TIGR00254">
    <property type="entry name" value="GGDEF"/>
    <property type="match status" value="1"/>
</dbReference>
<keyword evidence="1" id="KW-0472">Membrane</keyword>
<dbReference type="InterPro" id="IPR001633">
    <property type="entry name" value="EAL_dom"/>
</dbReference>
<dbReference type="SMART" id="SM00091">
    <property type="entry name" value="PAS"/>
    <property type="match status" value="2"/>
</dbReference>
<dbReference type="Gene3D" id="3.30.70.270">
    <property type="match status" value="1"/>
</dbReference>
<dbReference type="SUPFAM" id="SSF55073">
    <property type="entry name" value="Nucleotide cyclase"/>
    <property type="match status" value="1"/>
</dbReference>
<evidence type="ECO:0000259" key="3">
    <source>
        <dbReference type="PROSITE" id="PS50887"/>
    </source>
</evidence>
<dbReference type="InterPro" id="IPR043128">
    <property type="entry name" value="Rev_trsase/Diguanyl_cyclase"/>
</dbReference>
<feature type="domain" description="EAL" evidence="2">
    <location>
        <begin position="446"/>
        <end position="698"/>
    </location>
</feature>
<dbReference type="Gene3D" id="3.30.450.20">
    <property type="entry name" value="PAS domain"/>
    <property type="match status" value="1"/>
</dbReference>
<keyword evidence="1" id="KW-0812">Transmembrane</keyword>
<dbReference type="Gene3D" id="3.20.20.450">
    <property type="entry name" value="EAL domain"/>
    <property type="match status" value="1"/>
</dbReference>
<dbReference type="Pfam" id="PF00990">
    <property type="entry name" value="GGDEF"/>
    <property type="match status" value="1"/>
</dbReference>
<protein>
    <submittedName>
        <fullName evidence="4">EAL domain-containing protein</fullName>
    </submittedName>
</protein>
<dbReference type="SMART" id="SM00267">
    <property type="entry name" value="GGDEF"/>
    <property type="match status" value="1"/>
</dbReference>
<accession>A0A3A9JVX1</accession>
<proteinExistence type="predicted"/>
<evidence type="ECO:0000313" key="5">
    <source>
        <dbReference type="EMBL" id="RMI26059.1"/>
    </source>
</evidence>
<dbReference type="Proteomes" id="UP000278036">
    <property type="component" value="Unassembled WGS sequence"/>
</dbReference>
<dbReference type="InParanoid" id="A0A3A9JVX1"/>
<comment type="caution">
    <text evidence="4">The sequence shown here is derived from an EMBL/GenBank/DDBJ whole genome shotgun (WGS) entry which is preliminary data.</text>
</comment>
<dbReference type="Pfam" id="PF00563">
    <property type="entry name" value="EAL"/>
    <property type="match status" value="1"/>
</dbReference>
<evidence type="ECO:0000313" key="6">
    <source>
        <dbReference type="Proteomes" id="UP000274097"/>
    </source>
</evidence>
<dbReference type="SUPFAM" id="SSF55785">
    <property type="entry name" value="PYP-like sensor domain (PAS domain)"/>
    <property type="match status" value="2"/>
</dbReference>
<dbReference type="EMBL" id="RAQU01000026">
    <property type="protein sequence ID" value="RKK04968.1"/>
    <property type="molecule type" value="Genomic_DNA"/>
</dbReference>
<keyword evidence="6" id="KW-1185">Reference proteome</keyword>
<dbReference type="CDD" id="cd01948">
    <property type="entry name" value="EAL"/>
    <property type="match status" value="1"/>
</dbReference>
<dbReference type="PROSITE" id="PS50887">
    <property type="entry name" value="GGDEF"/>
    <property type="match status" value="1"/>
</dbReference>
<feature type="transmembrane region" description="Helical" evidence="1">
    <location>
        <begin position="15"/>
        <end position="32"/>
    </location>
</feature>
<name>A0A3A9JVX1_9PROT</name>
<dbReference type="SUPFAM" id="SSF141868">
    <property type="entry name" value="EAL domain-like"/>
    <property type="match status" value="1"/>
</dbReference>
<dbReference type="SMART" id="SM00052">
    <property type="entry name" value="EAL"/>
    <property type="match status" value="1"/>
</dbReference>
<dbReference type="InterPro" id="IPR052155">
    <property type="entry name" value="Biofilm_reg_signaling"/>
</dbReference>
<dbReference type="InterPro" id="IPR000014">
    <property type="entry name" value="PAS"/>
</dbReference>
<organism evidence="4 7">
    <name type="scientific">Teichococcus wenyumeiae</name>
    <dbReference type="NCBI Taxonomy" id="2478470"/>
    <lineage>
        <taxon>Bacteria</taxon>
        <taxon>Pseudomonadati</taxon>
        <taxon>Pseudomonadota</taxon>
        <taxon>Alphaproteobacteria</taxon>
        <taxon>Acetobacterales</taxon>
        <taxon>Roseomonadaceae</taxon>
        <taxon>Roseomonas</taxon>
    </lineage>
</organism>
<sequence>MTTGIALVAALPPGLATWLLAALVALIMSFLLQRLRQHSVLAEARAELLRQRLAVVLESVPGAFALCDAQGRLQLANSRFRRLFEHVGLGASLGALLPSGMGEQGAFDHGLKDGSWHRVTRQPLPDGGFTLGAVDITPLKRQEQILAARNVRQQALLELVPTGIWELDEAGRTVFANRQLANLLGGTAPPGLAEAGLRRVTAPGRPPADPMRSLPAPGMPVEVEHQGGGIARRLLLVASGLLEATETAIDEDMLRRTRLVTLLDITERRLAQAEVERLAWQDPLTGLGNRARFIATLSERVADGTGGLTLLSISLGGLGQVNERHGHTVGDAVLRAAALRLSQGVRVEDAVFRIGGNKFAVLAPAMEQQTIRWLCDRLAQVLFDSFRQGALEVALLPAIGVATAPQIRGGAETLRRAADLARHRSEVEGRTPVFYEEALGAAADRRQKLRKALAQAIPAGELHLVWQPLFDTRRYRMIGAEALLRWRCGAVSREVMPAELFPLATEMGMLAEIDFWVLWEALATKRRWAGKPGAPPTVAINISGATLRDPGFPAQVSKALEQHGVAAEELDIEIPEDIPARDIQAMAQNLEALRSMGVRLSLDDFGGGVSAMAHLVQLPVQRVKLDRSITHRLPEGKRETAVLGAVATLANSLGIELVAEGVEKEVQASALRAEGCFIMQGWLYGRPLAADLLVPPGG</sequence>
<gene>
    <name evidence="4" type="ORF">D6Z83_06555</name>
    <name evidence="5" type="ORF">EBE87_06675</name>
</gene>
<keyword evidence="1" id="KW-1133">Transmembrane helix</keyword>
<dbReference type="PROSITE" id="PS50883">
    <property type="entry name" value="EAL"/>
    <property type="match status" value="1"/>
</dbReference>
<dbReference type="AlphaFoldDB" id="A0A3A9JVX1"/>
<dbReference type="InterPro" id="IPR035965">
    <property type="entry name" value="PAS-like_dom_sf"/>
</dbReference>
<dbReference type="EMBL" id="RFLX01000003">
    <property type="protein sequence ID" value="RMI26059.1"/>
    <property type="molecule type" value="Genomic_DNA"/>
</dbReference>
<dbReference type="PANTHER" id="PTHR44757">
    <property type="entry name" value="DIGUANYLATE CYCLASE DGCP"/>
    <property type="match status" value="1"/>
</dbReference>
<evidence type="ECO:0000313" key="4">
    <source>
        <dbReference type="EMBL" id="RKK04968.1"/>
    </source>
</evidence>